<accession>A0ABM1ABY8</accession>
<feature type="compositionally biased region" description="Basic residues" evidence="7">
    <location>
        <begin position="1661"/>
        <end position="1679"/>
    </location>
</feature>
<keyword evidence="3" id="KW-0498">Mitosis</keyword>
<dbReference type="Gene3D" id="1.25.10.10">
    <property type="entry name" value="Leucine-rich Repeat Variant"/>
    <property type="match status" value="2"/>
</dbReference>
<evidence type="ECO:0000256" key="7">
    <source>
        <dbReference type="SAM" id="MobiDB-lite"/>
    </source>
</evidence>
<feature type="compositionally biased region" description="Polar residues" evidence="7">
    <location>
        <begin position="961"/>
        <end position="975"/>
    </location>
</feature>
<feature type="compositionally biased region" description="Polar residues" evidence="7">
    <location>
        <begin position="538"/>
        <end position="558"/>
    </location>
</feature>
<evidence type="ECO:0000256" key="6">
    <source>
        <dbReference type="ARBA" id="ARBA00023306"/>
    </source>
</evidence>
<feature type="compositionally biased region" description="Polar residues" evidence="7">
    <location>
        <begin position="981"/>
        <end position="990"/>
    </location>
</feature>
<feature type="compositionally biased region" description="Low complexity" evidence="7">
    <location>
        <begin position="1004"/>
        <end position="1027"/>
    </location>
</feature>
<gene>
    <name evidence="10" type="primary">LOC101852966</name>
</gene>
<sequence length="1679" mass="185852">MADVGRTLSAFDALLLRTLPNDWVQTVWEQDFVDLSSLPVAAEGTLVENDYFIDQLDTVREVVSAWLQLDNQNDNGEGLWSVLVENEIPHKNLVALLAYMTFRAGQVSVSCSERIAGILSASVYLKLIALPGSSAFQMYNPELFLQACRLLNKWNKTDLGGGGKRKKNKSPVKQSQKSQRGKGRKRAKRNSDQSSIELFDSQDLDEDHDDSVELTTEEVRRLDLVYAQLLQDVLLICEKFSLRQSESTATQLLAVLVTLTRMEPESAPVEMGNWDSPRCGTTTLAYKAMSLLCQPFHGHVSALSTDVTKLLLGHVLMIEDGKLFPNLVVSVLRMRQQALNFVKHLLLEIGERYLTTVKTLIQRIAFRVPDKSEYRSYAAQSVCDLLECLPDADYASMLQLLKRLSKHKKVCQRSFILDVMSLLLDLPERRMSADVPAEMAEFASHKSMICIMLSRCSDINASIRSRALAGFSACTTSKHTDIVRTVKEVITPIAASNRPTAKQFVPTPFLSIKGGTEDSNNADGAVGDEGGERPQQAPDGTSSEQLANETEAQSAQTSDRNDDVAAVAPPGGADDGTPQACVLRSFCNMELTPGFNPYLPDPEGVVSMFRRRAQDSKVVVRKFALQALQRVIQFEVPDYRSEDLDVLRSRCRDPALSVRKQAVQCLAELLEAFPTDANFQKAWVFGLMPQVMDKETSVQEKCFDVLEETILQKIQTRNRSSDAAVEWALLNIISKEGGEALRRHLQKACQHWARLKKFKQSMVSALESHVGGPNDQAAWMLLAEMSKVNVKMDHDFIVEHWKTVDSLTEADASCDKWTDVLCVLSSCAKSMPSKAITGLLDDLKNRLHQFSYPFALIARMVITVSQLHNCLDSEASQRQKQAWGAQLMSECDSYMSSVILNADSTQDQFVDEEQLIRYMFTLGEVCQMCPTRMPRRAALLIQSVIAAPCISDLGNSGDRVTLTQASDGSDNNNHTNESDSQENSSGSRAGQSGDKGTAENVSNSQQQHSQEELSSQRSSQFSQPLSQFRGSKMSNKLRSHAFITLGKLCLVDESLAKKTIAALARELEEAEFPAIRNNVVIVMSTLTIRYTTLVDRYMTNIAACLKDPSPLVRKNTLIVLTRLLQEEYVKWKGVLFFRYIATLLDDSEEVRNLAEYSLAHLLLPKHPGMFFHPFIECIFHFNSYHSHQVYNKFKQTDREKQKFTLAGKLNTGRRLKLYSFMLEHMTDEQRFKITDKINKEILSTTVDNILPFDEDGAMLLKDALAILSCKEIKLSTLRGKGVEEAGEEGMDMAQMVTATAKKVLITQVVRRNVIENIVPVVISLKHMLEKKRSPLLKDLMRYLRELMKDYKNEVKDILAADKQLAEEIEFDLRNFETQQAERAAGGKQGSRPGTPVIRSGSNTPVVRSGASTPVMGSRPSSRPASPLVKANQPTTTTVMGDAGQPAAAVRPTLRESTADQNVQMVASPRPPLSDAGSSGGSSPVAAAGSPSRRASVSLVNAARKAMSRVDQLRSSPSSPFRKGAGHSKGKRTAQNQSDDHSKGNTTEETDENSLSPMRAISTPTGDALYNITFAGEGNLTICPPSPIPSVASAINKGGQLCLSPAIRVQRRGNKEVIHMPHPDAKDPELAQWNIKSPVVKEEAPSPTSSANNAGDSTPTRKSFRASRAGLRRSSRQRKV</sequence>
<feature type="region of interest" description="Disordered" evidence="7">
    <location>
        <begin position="1620"/>
        <end position="1679"/>
    </location>
</feature>
<feature type="compositionally biased region" description="Low complexity" evidence="7">
    <location>
        <begin position="1480"/>
        <end position="1497"/>
    </location>
</feature>
<name>A0ABM1ABY8_APLCA</name>
<dbReference type="PANTHER" id="PTHR14222">
    <property type="entry name" value="CONDENSIN"/>
    <property type="match status" value="1"/>
</dbReference>
<feature type="region of interest" description="Disordered" evidence="7">
    <location>
        <begin position="506"/>
        <end position="576"/>
    </location>
</feature>
<dbReference type="RefSeq" id="XP_012944788.1">
    <property type="nucleotide sequence ID" value="XM_013089334.2"/>
</dbReference>
<feature type="compositionally biased region" description="Low complexity" evidence="7">
    <location>
        <begin position="564"/>
        <end position="576"/>
    </location>
</feature>
<keyword evidence="5" id="KW-0539">Nucleus</keyword>
<keyword evidence="6" id="KW-0131">Cell cycle</keyword>
<dbReference type="InterPro" id="IPR016024">
    <property type="entry name" value="ARM-type_fold"/>
</dbReference>
<organism evidence="9 10">
    <name type="scientific">Aplysia californica</name>
    <name type="common">California sea hare</name>
    <dbReference type="NCBI Taxonomy" id="6500"/>
    <lineage>
        <taxon>Eukaryota</taxon>
        <taxon>Metazoa</taxon>
        <taxon>Spiralia</taxon>
        <taxon>Lophotrochozoa</taxon>
        <taxon>Mollusca</taxon>
        <taxon>Gastropoda</taxon>
        <taxon>Heterobranchia</taxon>
        <taxon>Euthyneura</taxon>
        <taxon>Tectipleura</taxon>
        <taxon>Aplysiida</taxon>
        <taxon>Aplysioidea</taxon>
        <taxon>Aplysiidae</taxon>
        <taxon>Aplysia</taxon>
    </lineage>
</organism>
<evidence type="ECO:0000256" key="3">
    <source>
        <dbReference type="ARBA" id="ARBA00022776"/>
    </source>
</evidence>
<reference evidence="10" key="1">
    <citation type="submission" date="2025-08" db="UniProtKB">
        <authorList>
            <consortium name="RefSeq"/>
        </authorList>
    </citation>
    <scope>IDENTIFICATION</scope>
</reference>
<keyword evidence="4" id="KW-0226">DNA condensation</keyword>
<dbReference type="InterPro" id="IPR026971">
    <property type="entry name" value="CND1/NCAPD3"/>
</dbReference>
<feature type="compositionally biased region" description="Basic residues" evidence="7">
    <location>
        <begin position="179"/>
        <end position="188"/>
    </location>
</feature>
<evidence type="ECO:0000256" key="1">
    <source>
        <dbReference type="ARBA" id="ARBA00004123"/>
    </source>
</evidence>
<dbReference type="GeneID" id="101852966"/>
<comment type="subcellular location">
    <subcellularLocation>
        <location evidence="1">Nucleus</location>
    </subcellularLocation>
</comment>
<feature type="region of interest" description="Disordered" evidence="7">
    <location>
        <begin position="1466"/>
        <end position="1561"/>
    </location>
</feature>
<dbReference type="SUPFAM" id="SSF48371">
    <property type="entry name" value="ARM repeat"/>
    <property type="match status" value="2"/>
</dbReference>
<feature type="region of interest" description="Disordered" evidence="7">
    <location>
        <begin position="159"/>
        <end position="200"/>
    </location>
</feature>
<dbReference type="Pfam" id="PF12717">
    <property type="entry name" value="Cnd1"/>
    <property type="match status" value="1"/>
</dbReference>
<dbReference type="InterPro" id="IPR032682">
    <property type="entry name" value="Cnd1_C"/>
</dbReference>
<evidence type="ECO:0000256" key="4">
    <source>
        <dbReference type="ARBA" id="ARBA00023067"/>
    </source>
</evidence>
<proteinExistence type="predicted"/>
<evidence type="ECO:0000256" key="2">
    <source>
        <dbReference type="ARBA" id="ARBA00022618"/>
    </source>
</evidence>
<protein>
    <submittedName>
        <fullName evidence="10">Condensin-2 complex subunit D3</fullName>
    </submittedName>
</protein>
<keyword evidence="2" id="KW-0132">Cell division</keyword>
<feature type="region of interest" description="Disordered" evidence="7">
    <location>
        <begin position="1379"/>
        <end position="1450"/>
    </location>
</feature>
<feature type="compositionally biased region" description="Polar residues" evidence="7">
    <location>
        <begin position="1645"/>
        <end position="1660"/>
    </location>
</feature>
<feature type="compositionally biased region" description="Polar residues" evidence="7">
    <location>
        <begin position="1399"/>
        <end position="1411"/>
    </location>
</feature>
<dbReference type="InterPro" id="IPR011989">
    <property type="entry name" value="ARM-like"/>
</dbReference>
<evidence type="ECO:0000256" key="5">
    <source>
        <dbReference type="ARBA" id="ARBA00023242"/>
    </source>
</evidence>
<keyword evidence="9" id="KW-1185">Reference proteome</keyword>
<dbReference type="PANTHER" id="PTHR14222:SF1">
    <property type="entry name" value="CONDENSIN-2 COMPLEX SUBUNIT D3"/>
    <property type="match status" value="1"/>
</dbReference>
<evidence type="ECO:0000259" key="8">
    <source>
        <dbReference type="Pfam" id="PF12717"/>
    </source>
</evidence>
<dbReference type="Proteomes" id="UP000694888">
    <property type="component" value="Unplaced"/>
</dbReference>
<feature type="region of interest" description="Disordered" evidence="7">
    <location>
        <begin position="960"/>
        <end position="1027"/>
    </location>
</feature>
<feature type="domain" description="Condensin complex subunit 1 C-terminal" evidence="8">
    <location>
        <begin position="1075"/>
        <end position="1241"/>
    </location>
</feature>
<evidence type="ECO:0000313" key="9">
    <source>
        <dbReference type="Proteomes" id="UP000694888"/>
    </source>
</evidence>
<evidence type="ECO:0000313" key="10">
    <source>
        <dbReference type="RefSeq" id="XP_012944788.1"/>
    </source>
</evidence>